<feature type="compositionally biased region" description="Polar residues" evidence="1">
    <location>
        <begin position="217"/>
        <end position="230"/>
    </location>
</feature>
<name>A0A2S6BUA0_9PEZI</name>
<gene>
    <name evidence="2" type="ORF">CBER1_07520</name>
</gene>
<accession>A0A2S6BUA0</accession>
<dbReference type="OrthoDB" id="10438695at2759"/>
<feature type="region of interest" description="Disordered" evidence="1">
    <location>
        <begin position="181"/>
        <end position="287"/>
    </location>
</feature>
<keyword evidence="3" id="KW-1185">Reference proteome</keyword>
<dbReference type="AlphaFoldDB" id="A0A2S6BUA0"/>
<comment type="caution">
    <text evidence="2">The sequence shown here is derived from an EMBL/GenBank/DDBJ whole genome shotgun (WGS) entry which is preliminary data.</text>
</comment>
<feature type="region of interest" description="Disordered" evidence="1">
    <location>
        <begin position="1"/>
        <end position="20"/>
    </location>
</feature>
<evidence type="ECO:0000313" key="3">
    <source>
        <dbReference type="Proteomes" id="UP000237631"/>
    </source>
</evidence>
<organism evidence="2 3">
    <name type="scientific">Cercospora berteroae</name>
    <dbReference type="NCBI Taxonomy" id="357750"/>
    <lineage>
        <taxon>Eukaryota</taxon>
        <taxon>Fungi</taxon>
        <taxon>Dikarya</taxon>
        <taxon>Ascomycota</taxon>
        <taxon>Pezizomycotina</taxon>
        <taxon>Dothideomycetes</taxon>
        <taxon>Dothideomycetidae</taxon>
        <taxon>Mycosphaerellales</taxon>
        <taxon>Mycosphaerellaceae</taxon>
        <taxon>Cercospora</taxon>
    </lineage>
</organism>
<protein>
    <submittedName>
        <fullName evidence="2">Uncharacterized protein</fullName>
    </submittedName>
</protein>
<sequence>MEDRIRSAVRPRYTPGSYSMPGPYSTPTSYFTHGSSYRTSPSYMGGPPHAPGPSYVPGASYTPYAPGSSYTPGPCYAPGPSHGSGRGYPGGRVYSSGRGYGSGRGYVRGSSYTNAPSYRRGRAGYGNSIPGPYGPPHPIHGPYYGNRHGGYAYQPPSMPGHYTQPYMAAQTVHHQWYEAELDTDEEATPSSSSEERTPLHSNTRRLKASPELDTSKDQWAQPSAPQQETSAPDERPSIRSRPLKRRLSQIDPGAEMEREDKPSKARVKKEEPSQNSDVDIKKEMLYE</sequence>
<evidence type="ECO:0000256" key="1">
    <source>
        <dbReference type="SAM" id="MobiDB-lite"/>
    </source>
</evidence>
<reference evidence="3" key="1">
    <citation type="journal article" date="2017" name="bioRxiv">
        <title>Conservation of a gene cluster reveals novel cercosporin biosynthetic mechanisms and extends production to the genus Colletotrichum.</title>
        <authorList>
            <person name="de Jonge R."/>
            <person name="Ebert M.K."/>
            <person name="Huitt-Roehl C.R."/>
            <person name="Pal P."/>
            <person name="Suttle J.C."/>
            <person name="Spanner R.E."/>
            <person name="Neubauer J.D."/>
            <person name="Jurick W.M.II."/>
            <person name="Stott K.A."/>
            <person name="Secor G.A."/>
            <person name="Thomma B.P.H.J."/>
            <person name="Van de Peer Y."/>
            <person name="Townsend C.A."/>
            <person name="Bolton M.D."/>
        </authorList>
    </citation>
    <scope>NUCLEOTIDE SEQUENCE [LARGE SCALE GENOMIC DNA]</scope>
    <source>
        <strain evidence="3">CBS538.71</strain>
    </source>
</reference>
<feature type="compositionally biased region" description="Basic and acidic residues" evidence="1">
    <location>
        <begin position="255"/>
        <end position="287"/>
    </location>
</feature>
<proteinExistence type="predicted"/>
<evidence type="ECO:0000313" key="2">
    <source>
        <dbReference type="EMBL" id="PPJ51042.1"/>
    </source>
</evidence>
<dbReference type="EMBL" id="PNEN01001768">
    <property type="protein sequence ID" value="PPJ51042.1"/>
    <property type="molecule type" value="Genomic_DNA"/>
</dbReference>
<dbReference type="Proteomes" id="UP000237631">
    <property type="component" value="Unassembled WGS sequence"/>
</dbReference>